<comment type="caution">
    <text evidence="2">The sequence shown here is derived from an EMBL/GenBank/DDBJ whole genome shotgun (WGS) entry which is preliminary data.</text>
</comment>
<proteinExistence type="predicted"/>
<reference evidence="2 3" key="1">
    <citation type="submission" date="2024-09" db="EMBL/GenBank/DDBJ databases">
        <title>Nodulacao em especies de Leguminosae Basais da Amazonia e Caracterizacao dos Rizobios e Bacterias Associadas aos Nodulos.</title>
        <authorList>
            <person name="Jambeiro I.C.A."/>
            <person name="Lopes I.S."/>
            <person name="Aguiar E.R.G.R."/>
            <person name="Santos A.F.J."/>
            <person name="Dos Santos J.M.F."/>
            <person name="Gross E."/>
        </authorList>
    </citation>
    <scope>NUCLEOTIDE SEQUENCE [LARGE SCALE GENOMIC DNA]</scope>
    <source>
        <strain evidence="2 3">BRUESC1165</strain>
    </source>
</reference>
<feature type="domain" description="Hemerythrin-like" evidence="1">
    <location>
        <begin position="25"/>
        <end position="159"/>
    </location>
</feature>
<organism evidence="2 3">
    <name type="scientific">Microvirga arabica</name>
    <dbReference type="NCBI Taxonomy" id="1128671"/>
    <lineage>
        <taxon>Bacteria</taxon>
        <taxon>Pseudomonadati</taxon>
        <taxon>Pseudomonadota</taxon>
        <taxon>Alphaproteobacteria</taxon>
        <taxon>Hyphomicrobiales</taxon>
        <taxon>Methylobacteriaceae</taxon>
        <taxon>Microvirga</taxon>
    </lineage>
</organism>
<dbReference type="Proteomes" id="UP001593940">
    <property type="component" value="Unassembled WGS sequence"/>
</dbReference>
<gene>
    <name evidence="2" type="ORF">ACETIH_27890</name>
</gene>
<dbReference type="EMBL" id="JBHOMY010000122">
    <property type="protein sequence ID" value="MFC1460466.1"/>
    <property type="molecule type" value="Genomic_DNA"/>
</dbReference>
<dbReference type="Pfam" id="PF01814">
    <property type="entry name" value="Hemerythrin"/>
    <property type="match status" value="1"/>
</dbReference>
<dbReference type="CDD" id="cd12108">
    <property type="entry name" value="Hr-like"/>
    <property type="match status" value="1"/>
</dbReference>
<evidence type="ECO:0000313" key="2">
    <source>
        <dbReference type="EMBL" id="MFC1460466.1"/>
    </source>
</evidence>
<dbReference type="Gene3D" id="1.20.120.520">
    <property type="entry name" value="nmb1532 protein domain like"/>
    <property type="match status" value="1"/>
</dbReference>
<accession>A0ABV6YGT4</accession>
<evidence type="ECO:0000259" key="1">
    <source>
        <dbReference type="Pfam" id="PF01814"/>
    </source>
</evidence>
<keyword evidence="3" id="KW-1185">Reference proteome</keyword>
<protein>
    <submittedName>
        <fullName evidence="2">Hemerythrin domain-containing protein</fullName>
    </submittedName>
</protein>
<evidence type="ECO:0000313" key="3">
    <source>
        <dbReference type="Proteomes" id="UP001593940"/>
    </source>
</evidence>
<dbReference type="RefSeq" id="WP_377031702.1">
    <property type="nucleotide sequence ID" value="NZ_JBHOMY010000122.1"/>
</dbReference>
<dbReference type="InterPro" id="IPR012312">
    <property type="entry name" value="Hemerythrin-like"/>
</dbReference>
<sequence length="189" mass="20986">MLAVITTENDGNAVGILDPVLLARPLEFILADHLRQRNLCALLERLAGERRFNPALAASVADYMADELSIHMLDEDEDLFPLLRRRAVPGDDVERVLGLLSREHSDADRQLEGIVNGLREAISAGRTELDASLAMTLRTFAHRKRRHLAVENAIIMPLAEARLTPKDSEGLARRMAVRRRIRLSPGASA</sequence>
<name>A0ABV6YGT4_9HYPH</name>